<protein>
    <recommendedName>
        <fullName evidence="8">Rhodopsin domain-containing protein</fullName>
    </recommendedName>
</protein>
<keyword evidence="3 6" id="KW-1133">Transmembrane helix</keyword>
<evidence type="ECO:0000256" key="4">
    <source>
        <dbReference type="ARBA" id="ARBA00023136"/>
    </source>
</evidence>
<feature type="transmembrane region" description="Helical" evidence="6">
    <location>
        <begin position="38"/>
        <end position="67"/>
    </location>
</feature>
<keyword evidence="7" id="KW-0732">Signal</keyword>
<feature type="transmembrane region" description="Helical" evidence="6">
    <location>
        <begin position="79"/>
        <end position="98"/>
    </location>
</feature>
<feature type="transmembrane region" description="Helical" evidence="6">
    <location>
        <begin position="129"/>
        <end position="151"/>
    </location>
</feature>
<evidence type="ECO:0000259" key="8">
    <source>
        <dbReference type="Pfam" id="PF20684"/>
    </source>
</evidence>
<gene>
    <name evidence="9" type="ORF">LTR09_011265</name>
</gene>
<comment type="caution">
    <text evidence="9">The sequence shown here is derived from an EMBL/GenBank/DDBJ whole genome shotgun (WGS) entry which is preliminary data.</text>
</comment>
<dbReference type="GO" id="GO:0016020">
    <property type="term" value="C:membrane"/>
    <property type="evidence" value="ECO:0007669"/>
    <property type="project" value="UniProtKB-SubCell"/>
</dbReference>
<evidence type="ECO:0000313" key="9">
    <source>
        <dbReference type="EMBL" id="KAK3047276.1"/>
    </source>
</evidence>
<evidence type="ECO:0000256" key="3">
    <source>
        <dbReference type="ARBA" id="ARBA00022989"/>
    </source>
</evidence>
<evidence type="ECO:0000256" key="6">
    <source>
        <dbReference type="SAM" id="Phobius"/>
    </source>
</evidence>
<dbReference type="Pfam" id="PF20684">
    <property type="entry name" value="Fung_rhodopsin"/>
    <property type="match status" value="1"/>
</dbReference>
<evidence type="ECO:0000256" key="7">
    <source>
        <dbReference type="SAM" id="SignalP"/>
    </source>
</evidence>
<dbReference type="AlphaFoldDB" id="A0AAJ0D6D2"/>
<evidence type="ECO:0000256" key="5">
    <source>
        <dbReference type="ARBA" id="ARBA00038359"/>
    </source>
</evidence>
<organism evidence="9 10">
    <name type="scientific">Extremus antarcticus</name>
    <dbReference type="NCBI Taxonomy" id="702011"/>
    <lineage>
        <taxon>Eukaryota</taxon>
        <taxon>Fungi</taxon>
        <taxon>Dikarya</taxon>
        <taxon>Ascomycota</taxon>
        <taxon>Pezizomycotina</taxon>
        <taxon>Dothideomycetes</taxon>
        <taxon>Dothideomycetidae</taxon>
        <taxon>Mycosphaerellales</taxon>
        <taxon>Extremaceae</taxon>
        <taxon>Extremus</taxon>
    </lineage>
</organism>
<comment type="subcellular location">
    <subcellularLocation>
        <location evidence="1">Membrane</location>
        <topology evidence="1">Multi-pass membrane protein</topology>
    </subcellularLocation>
</comment>
<dbReference type="InterPro" id="IPR052337">
    <property type="entry name" value="SAT4-like"/>
</dbReference>
<accession>A0AAJ0D6D2</accession>
<reference evidence="9" key="1">
    <citation type="submission" date="2023-04" db="EMBL/GenBank/DDBJ databases">
        <title>Black Yeasts Isolated from many extreme environments.</title>
        <authorList>
            <person name="Coleine C."/>
            <person name="Stajich J.E."/>
            <person name="Selbmann L."/>
        </authorList>
    </citation>
    <scope>NUCLEOTIDE SEQUENCE</scope>
    <source>
        <strain evidence="9">CCFEE 5312</strain>
    </source>
</reference>
<keyword evidence="10" id="KW-1185">Reference proteome</keyword>
<name>A0AAJ0D6D2_9PEZI</name>
<comment type="similarity">
    <text evidence="5">Belongs to the SAT4 family.</text>
</comment>
<sequence length="324" mass="36503">MAVALILGLLHAALMTTSIHYGEGQHWLYLTKQNQNDAIFYGMVGLAFGNLSPMVGRVAFCITMLYLTRTDPRVRTWPIWAFIAGQLIVNIAGVAFFYSQCGSHFSALIESDYPQLQLYCLKPVYQTDYGYFVGAFNCLTDAFLTILPAVLINHTRLSNKKKVGLVCLLCLSILALAAAVVKTYEAKIFRFVSDYTYDLCDYVIWVSIELNVVMITSSIPLLRPLFRRGRLPDEIDPSLRWDTITMGSVFSKRNNRMSKTHFSVSSQERIFEDPRRHELSALPQGIQVTREVEVAYQPSDAPFVHAALVGLVMGEILNPRLART</sequence>
<feature type="domain" description="Rhodopsin" evidence="8">
    <location>
        <begin position="2"/>
        <end position="228"/>
    </location>
</feature>
<evidence type="ECO:0000256" key="2">
    <source>
        <dbReference type="ARBA" id="ARBA00022692"/>
    </source>
</evidence>
<keyword evidence="4 6" id="KW-0472">Membrane</keyword>
<dbReference type="Proteomes" id="UP001271007">
    <property type="component" value="Unassembled WGS sequence"/>
</dbReference>
<evidence type="ECO:0000313" key="10">
    <source>
        <dbReference type="Proteomes" id="UP001271007"/>
    </source>
</evidence>
<evidence type="ECO:0000256" key="1">
    <source>
        <dbReference type="ARBA" id="ARBA00004141"/>
    </source>
</evidence>
<dbReference type="PANTHER" id="PTHR33048">
    <property type="entry name" value="PTH11-LIKE INTEGRAL MEMBRANE PROTEIN (AFU_ORTHOLOGUE AFUA_5G11245)"/>
    <property type="match status" value="1"/>
</dbReference>
<dbReference type="EMBL" id="JAWDJX010000064">
    <property type="protein sequence ID" value="KAK3047276.1"/>
    <property type="molecule type" value="Genomic_DNA"/>
</dbReference>
<proteinExistence type="inferred from homology"/>
<feature type="chain" id="PRO_5042515575" description="Rhodopsin domain-containing protein" evidence="7">
    <location>
        <begin position="25"/>
        <end position="324"/>
    </location>
</feature>
<dbReference type="InterPro" id="IPR049326">
    <property type="entry name" value="Rhodopsin_dom_fungi"/>
</dbReference>
<dbReference type="PANTHER" id="PTHR33048:SF47">
    <property type="entry name" value="INTEGRAL MEMBRANE PROTEIN-RELATED"/>
    <property type="match status" value="1"/>
</dbReference>
<keyword evidence="2 6" id="KW-0812">Transmembrane</keyword>
<feature type="signal peptide" evidence="7">
    <location>
        <begin position="1"/>
        <end position="24"/>
    </location>
</feature>
<feature type="transmembrane region" description="Helical" evidence="6">
    <location>
        <begin position="163"/>
        <end position="182"/>
    </location>
</feature>